<dbReference type="InterPro" id="IPR005312">
    <property type="entry name" value="DUF1759"/>
</dbReference>
<feature type="region of interest" description="Disordered" evidence="1">
    <location>
        <begin position="1"/>
        <end position="22"/>
    </location>
</feature>
<dbReference type="AlphaFoldDB" id="A0A6I8VNK2"/>
<reference evidence="2" key="1">
    <citation type="submission" date="2024-06" db="UniProtKB">
        <authorList>
            <consortium name="RefSeq"/>
        </authorList>
    </citation>
    <scope>NUCLEOTIDE SEQUENCE [LARGE SCALE GENOMIC DNA]</scope>
    <source>
        <strain evidence="2">MV2-25</strain>
    </source>
</reference>
<dbReference type="RefSeq" id="XP_033232607.1">
    <property type="nucleotide sequence ID" value="XM_033376716.1"/>
</dbReference>
<reference evidence="3" key="2">
    <citation type="submission" date="2025-08" db="UniProtKB">
        <authorList>
            <consortium name="RefSeq"/>
        </authorList>
    </citation>
    <scope>IDENTIFICATION</scope>
    <source>
        <strain evidence="3">MV-25-SWS-2005</strain>
        <tissue evidence="3">Whole body</tissue>
    </source>
</reference>
<feature type="compositionally biased region" description="Polar residues" evidence="1">
    <location>
        <begin position="50"/>
        <end position="68"/>
    </location>
</feature>
<proteinExistence type="predicted"/>
<evidence type="ECO:0000313" key="3">
    <source>
        <dbReference type="RefSeq" id="XP_033232607.1"/>
    </source>
</evidence>
<dbReference type="InParanoid" id="A0A6I8VNK2"/>
<sequence length="352" mass="37676">MDGVKGQQSESGGETPCGLGEINMPEKMLGACSETEGGAIDVISAATTATPNVSTTDPTSHQAPEHTNQGGGVDQAFSPRTSLLDSWETFAQQRADALGRPTYATAFEGMRSIPTHSRLPQAGGLMRSTVINGGWDRAVPNWTGVHMSGPTEATRTGMPTGLNPNETMPVGAMWHPMAAPALGTNLHGQNPFIRAPTAQYYPSTSRNIPDPYACGSNQAVAPAGVERCLTASQIAARQVINKDLPCFSGNPEEWPMFIVNFEQSTERCGLRDQENLMRLQRCLKGAALEAVRGKLMMPATVRLAIETLRMLYGRPEAIYHTLQTKLRMEPSVKSSSISSAPGAVGAKLSRYC</sequence>
<gene>
    <name evidence="3" type="primary">LOC117183298</name>
</gene>
<dbReference type="Pfam" id="PF03564">
    <property type="entry name" value="DUF1759"/>
    <property type="match status" value="1"/>
</dbReference>
<dbReference type="Proteomes" id="UP000001819">
    <property type="component" value="Chromosome 2"/>
</dbReference>
<feature type="region of interest" description="Disordered" evidence="1">
    <location>
        <begin position="50"/>
        <end position="73"/>
    </location>
</feature>
<name>A0A6I8VNK2_DROPS</name>
<keyword evidence="2" id="KW-1185">Reference proteome</keyword>
<feature type="compositionally biased region" description="Polar residues" evidence="1">
    <location>
        <begin position="1"/>
        <end position="12"/>
    </location>
</feature>
<protein>
    <submittedName>
        <fullName evidence="3">Uncharacterized protein</fullName>
    </submittedName>
</protein>
<dbReference type="KEGG" id="dpo:117183298"/>
<evidence type="ECO:0000256" key="1">
    <source>
        <dbReference type="SAM" id="MobiDB-lite"/>
    </source>
</evidence>
<organism evidence="2 3">
    <name type="scientific">Drosophila pseudoobscura pseudoobscura</name>
    <name type="common">Fruit fly</name>
    <dbReference type="NCBI Taxonomy" id="46245"/>
    <lineage>
        <taxon>Eukaryota</taxon>
        <taxon>Metazoa</taxon>
        <taxon>Ecdysozoa</taxon>
        <taxon>Arthropoda</taxon>
        <taxon>Hexapoda</taxon>
        <taxon>Insecta</taxon>
        <taxon>Pterygota</taxon>
        <taxon>Neoptera</taxon>
        <taxon>Endopterygota</taxon>
        <taxon>Diptera</taxon>
        <taxon>Brachycera</taxon>
        <taxon>Muscomorpha</taxon>
        <taxon>Ephydroidea</taxon>
        <taxon>Drosophilidae</taxon>
        <taxon>Drosophila</taxon>
        <taxon>Sophophora</taxon>
    </lineage>
</organism>
<evidence type="ECO:0000313" key="2">
    <source>
        <dbReference type="Proteomes" id="UP000001819"/>
    </source>
</evidence>
<accession>A0A6I8VNK2</accession>